<dbReference type="EMBL" id="OX451735">
    <property type="protein sequence ID" value="CAI8593929.1"/>
    <property type="molecule type" value="Genomic_DNA"/>
</dbReference>
<accession>A0AAV0Z8Y4</accession>
<gene>
    <name evidence="1" type="ORF">VFH_I115800</name>
</gene>
<organism evidence="1 2">
    <name type="scientific">Vicia faba</name>
    <name type="common">Broad bean</name>
    <name type="synonym">Faba vulgaris</name>
    <dbReference type="NCBI Taxonomy" id="3906"/>
    <lineage>
        <taxon>Eukaryota</taxon>
        <taxon>Viridiplantae</taxon>
        <taxon>Streptophyta</taxon>
        <taxon>Embryophyta</taxon>
        <taxon>Tracheophyta</taxon>
        <taxon>Spermatophyta</taxon>
        <taxon>Magnoliopsida</taxon>
        <taxon>eudicotyledons</taxon>
        <taxon>Gunneridae</taxon>
        <taxon>Pentapetalae</taxon>
        <taxon>rosids</taxon>
        <taxon>fabids</taxon>
        <taxon>Fabales</taxon>
        <taxon>Fabaceae</taxon>
        <taxon>Papilionoideae</taxon>
        <taxon>50 kb inversion clade</taxon>
        <taxon>NPAAA clade</taxon>
        <taxon>Hologalegina</taxon>
        <taxon>IRL clade</taxon>
        <taxon>Fabeae</taxon>
        <taxon>Vicia</taxon>
    </lineage>
</organism>
<dbReference type="Proteomes" id="UP001157006">
    <property type="component" value="Chromosome 1S"/>
</dbReference>
<evidence type="ECO:0000313" key="2">
    <source>
        <dbReference type="Proteomes" id="UP001157006"/>
    </source>
</evidence>
<sequence>MDASSSEGMVTEISDYHLTHDKVRRVIVASERDNYASLGYYVLNVAEGLKPPRSKGKYDYPGATTRVEEPVSTDGAEVHVGTDDAKVQASTDGTCIDGVEVHACTDGAEIHASTNGAGIDAWNDPKIDVLVEDMIASFRINLLRNNNMMSLIHQMSRKNLQE</sequence>
<evidence type="ECO:0000313" key="1">
    <source>
        <dbReference type="EMBL" id="CAI8593929.1"/>
    </source>
</evidence>
<name>A0AAV0Z8Y4_VICFA</name>
<reference evidence="1 2" key="1">
    <citation type="submission" date="2023-01" db="EMBL/GenBank/DDBJ databases">
        <authorList>
            <person name="Kreplak J."/>
        </authorList>
    </citation>
    <scope>NUCLEOTIDE SEQUENCE [LARGE SCALE GENOMIC DNA]</scope>
</reference>
<proteinExistence type="predicted"/>
<dbReference type="AlphaFoldDB" id="A0AAV0Z8Y4"/>
<keyword evidence="2" id="KW-1185">Reference proteome</keyword>
<protein>
    <submittedName>
        <fullName evidence="1">Uncharacterized protein</fullName>
    </submittedName>
</protein>